<sequence length="313" mass="33060">MSSPDSHDAFGANSWLIDEMRDAYEADPQSVDASWREFFGGNGAATSEPSKAASPPTPPSANKTEQPAPKAEATKAAEKAEPKASEPAKAAPRPESAPAKPAAKAEPAKAEGAPSKKQVESVKQGGEAPHNPGTGAGLSANAPNPALRPEPTSSEPKYTVLRGAPMRTAKNMETSLTVPTATSVRSVPMKLVIDQRTVINNFLRTSKGGKVSFTHIIGFAMVQALKALPEMNNAYDVVDGKPNLIENPAINLGIAIDVKKGDTRQLLVPNIKGCENLNFFQFWSAYETVVKKTRDGDLQVSDFAGTTASLTNP</sequence>
<name>A0A921EQZ7_9ACTN</name>
<feature type="domain" description="2-oxoacid dehydrogenase acyltransferase catalytic" evidence="5">
    <location>
        <begin position="162"/>
        <end position="312"/>
    </location>
</feature>
<comment type="caution">
    <text evidence="7">The sequence shown here is derived from an EMBL/GenBank/DDBJ whole genome shotgun (WGS) entry which is preliminary data.</text>
</comment>
<keyword evidence="3" id="KW-0012">Acyltransferase</keyword>
<organism evidence="7 8">
    <name type="scientific">Tessaracoccus flavescens</name>
    <dbReference type="NCBI Taxonomy" id="399497"/>
    <lineage>
        <taxon>Bacteria</taxon>
        <taxon>Bacillati</taxon>
        <taxon>Actinomycetota</taxon>
        <taxon>Actinomycetes</taxon>
        <taxon>Propionibacteriales</taxon>
        <taxon>Propionibacteriaceae</taxon>
        <taxon>Tessaracoccus</taxon>
    </lineage>
</organism>
<reference evidence="7" key="2">
    <citation type="submission" date="2021-09" db="EMBL/GenBank/DDBJ databases">
        <authorList>
            <person name="Gilroy R."/>
        </authorList>
    </citation>
    <scope>NUCLEOTIDE SEQUENCE</scope>
    <source>
        <strain evidence="7">ChiGjej3B3-7470</strain>
    </source>
</reference>
<protein>
    <submittedName>
        <fullName evidence="7">2-oxo acid dehydrogenase subunit E2</fullName>
    </submittedName>
</protein>
<dbReference type="PANTHER" id="PTHR43178:SF5">
    <property type="entry name" value="LIPOAMIDE ACYLTRANSFERASE COMPONENT OF BRANCHED-CHAIN ALPHA-KETO ACID DEHYDROGENASE COMPLEX, MITOCHONDRIAL"/>
    <property type="match status" value="1"/>
</dbReference>
<dbReference type="Proteomes" id="UP000712713">
    <property type="component" value="Unassembled WGS sequence"/>
</dbReference>
<dbReference type="Pfam" id="PF16078">
    <property type="entry name" value="2-oxogl_dehyd_N"/>
    <property type="match status" value="1"/>
</dbReference>
<evidence type="ECO:0000256" key="3">
    <source>
        <dbReference type="ARBA" id="ARBA00023315"/>
    </source>
</evidence>
<keyword evidence="2" id="KW-0808">Transferase</keyword>
<feature type="region of interest" description="Disordered" evidence="4">
    <location>
        <begin position="34"/>
        <end position="159"/>
    </location>
</feature>
<evidence type="ECO:0000313" key="8">
    <source>
        <dbReference type="Proteomes" id="UP000712713"/>
    </source>
</evidence>
<evidence type="ECO:0000313" key="7">
    <source>
        <dbReference type="EMBL" id="HJE52151.1"/>
    </source>
</evidence>
<feature type="compositionally biased region" description="Low complexity" evidence="4">
    <location>
        <begin position="44"/>
        <end position="54"/>
    </location>
</feature>
<dbReference type="GO" id="GO:0031405">
    <property type="term" value="F:lipoic acid binding"/>
    <property type="evidence" value="ECO:0007669"/>
    <property type="project" value="TreeGrafter"/>
</dbReference>
<dbReference type="GO" id="GO:0016407">
    <property type="term" value="F:acetyltransferase activity"/>
    <property type="evidence" value="ECO:0007669"/>
    <property type="project" value="TreeGrafter"/>
</dbReference>
<comment type="cofactor">
    <cofactor evidence="1">
        <name>(R)-lipoate</name>
        <dbReference type="ChEBI" id="CHEBI:83088"/>
    </cofactor>
</comment>
<dbReference type="InterPro" id="IPR023213">
    <property type="entry name" value="CAT-like_dom_sf"/>
</dbReference>
<dbReference type="GO" id="GO:0005737">
    <property type="term" value="C:cytoplasm"/>
    <property type="evidence" value="ECO:0007669"/>
    <property type="project" value="TreeGrafter"/>
</dbReference>
<evidence type="ECO:0000259" key="5">
    <source>
        <dbReference type="Pfam" id="PF00198"/>
    </source>
</evidence>
<evidence type="ECO:0000259" key="6">
    <source>
        <dbReference type="Pfam" id="PF16078"/>
    </source>
</evidence>
<dbReference type="InterPro" id="IPR001078">
    <property type="entry name" value="2-oxoacid_DH_actylTfrase"/>
</dbReference>
<feature type="compositionally biased region" description="Basic and acidic residues" evidence="4">
    <location>
        <begin position="72"/>
        <end position="86"/>
    </location>
</feature>
<dbReference type="Gene3D" id="3.30.559.10">
    <property type="entry name" value="Chloramphenicol acetyltransferase-like domain"/>
    <property type="match status" value="1"/>
</dbReference>
<dbReference type="InterPro" id="IPR032106">
    <property type="entry name" value="2-oxogl_dehyd_N"/>
</dbReference>
<dbReference type="PANTHER" id="PTHR43178">
    <property type="entry name" value="DIHYDROLIPOAMIDE ACETYLTRANSFERASE COMPONENT OF PYRUVATE DEHYDROGENASE COMPLEX"/>
    <property type="match status" value="1"/>
</dbReference>
<accession>A0A921EQZ7</accession>
<evidence type="ECO:0000256" key="4">
    <source>
        <dbReference type="SAM" id="MobiDB-lite"/>
    </source>
</evidence>
<dbReference type="InterPro" id="IPR050743">
    <property type="entry name" value="2-oxoacid_DH_E2_comp"/>
</dbReference>
<feature type="domain" description="2-oxoglutarate dehydrogenase E1 component N-terminal" evidence="6">
    <location>
        <begin position="10"/>
        <end position="41"/>
    </location>
</feature>
<dbReference type="AlphaFoldDB" id="A0A921EQZ7"/>
<feature type="compositionally biased region" description="Low complexity" evidence="4">
    <location>
        <begin position="87"/>
        <end position="116"/>
    </location>
</feature>
<gene>
    <name evidence="7" type="ORF">K8V15_09315</name>
</gene>
<evidence type="ECO:0000256" key="1">
    <source>
        <dbReference type="ARBA" id="ARBA00001938"/>
    </source>
</evidence>
<dbReference type="SUPFAM" id="SSF52777">
    <property type="entry name" value="CoA-dependent acyltransferases"/>
    <property type="match status" value="1"/>
</dbReference>
<proteinExistence type="predicted"/>
<evidence type="ECO:0000256" key="2">
    <source>
        <dbReference type="ARBA" id="ARBA00022679"/>
    </source>
</evidence>
<feature type="non-terminal residue" evidence="7">
    <location>
        <position position="313"/>
    </location>
</feature>
<dbReference type="Pfam" id="PF00198">
    <property type="entry name" value="2-oxoacid_dh"/>
    <property type="match status" value="1"/>
</dbReference>
<reference evidence="7" key="1">
    <citation type="journal article" date="2021" name="PeerJ">
        <title>Extensive microbial diversity within the chicken gut microbiome revealed by metagenomics and culture.</title>
        <authorList>
            <person name="Gilroy R."/>
            <person name="Ravi A."/>
            <person name="Getino M."/>
            <person name="Pursley I."/>
            <person name="Horton D.L."/>
            <person name="Alikhan N.F."/>
            <person name="Baker D."/>
            <person name="Gharbi K."/>
            <person name="Hall N."/>
            <person name="Watson M."/>
            <person name="Adriaenssens E.M."/>
            <person name="Foster-Nyarko E."/>
            <person name="Jarju S."/>
            <person name="Secka A."/>
            <person name="Antonio M."/>
            <person name="Oren A."/>
            <person name="Chaudhuri R.R."/>
            <person name="La Ragione R."/>
            <person name="Hildebrand F."/>
            <person name="Pallen M.J."/>
        </authorList>
    </citation>
    <scope>NUCLEOTIDE SEQUENCE</scope>
    <source>
        <strain evidence="7">ChiGjej3B3-7470</strain>
    </source>
</reference>
<dbReference type="EMBL" id="DYZF01000237">
    <property type="protein sequence ID" value="HJE52151.1"/>
    <property type="molecule type" value="Genomic_DNA"/>
</dbReference>